<evidence type="ECO:0000313" key="4">
    <source>
        <dbReference type="EMBL" id="CAF4000960.1"/>
    </source>
</evidence>
<dbReference type="Proteomes" id="UP000676336">
    <property type="component" value="Unassembled WGS sequence"/>
</dbReference>
<feature type="region of interest" description="Disordered" evidence="2">
    <location>
        <begin position="378"/>
        <end position="400"/>
    </location>
</feature>
<gene>
    <name evidence="5" type="ORF">BYL167_LOCUS15084</name>
    <name evidence="3" type="ORF">CJN711_LOCUS28802</name>
    <name evidence="4" type="ORF">SMN809_LOCUS11930</name>
</gene>
<comment type="caution">
    <text evidence="3">The sequence shown here is derived from an EMBL/GenBank/DDBJ whole genome shotgun (WGS) entry which is preliminary data.</text>
</comment>
<dbReference type="Proteomes" id="UP000681967">
    <property type="component" value="Unassembled WGS sequence"/>
</dbReference>
<name>A0A815V9R6_9BILA</name>
<evidence type="ECO:0000313" key="3">
    <source>
        <dbReference type="EMBL" id="CAF1527263.1"/>
    </source>
</evidence>
<evidence type="ECO:0000313" key="5">
    <source>
        <dbReference type="EMBL" id="CAF4026531.1"/>
    </source>
</evidence>
<keyword evidence="1" id="KW-0175">Coiled coil</keyword>
<evidence type="ECO:0000256" key="1">
    <source>
        <dbReference type="SAM" id="Coils"/>
    </source>
</evidence>
<dbReference type="EMBL" id="CAJOBH010005504">
    <property type="protein sequence ID" value="CAF4026531.1"/>
    <property type="molecule type" value="Genomic_DNA"/>
</dbReference>
<proteinExistence type="predicted"/>
<feature type="coiled-coil region" evidence="1">
    <location>
        <begin position="220"/>
        <end position="250"/>
    </location>
</feature>
<evidence type="ECO:0000313" key="6">
    <source>
        <dbReference type="Proteomes" id="UP000663855"/>
    </source>
</evidence>
<sequence>VFTMAASVAPPSLTRTNSNGQLNVYILFQNKMNDNLFIISQDKLPPTLRTGKLILNQRLTFRDEQRRNVEGVIVYMHHNRDNCVSKNKELLDKRDQQQKENNANKPLDVTNVFDSYPSASTITIGNRSSTDVIKKPSNIQKKSKIIQFDMNSTFLPSESLLNDLCDDAEDDDGITSDRIEDSFSSIVRKPNAEDELNTSLDDTIEKSCTIAENNDNNIYLEKVKDLFLKVNQQAKKIKQQTAEIKRLRLTTIEIPKETIIQEYILYLADKVRHQTSSHKYIGNLKNDAINLGLSIDQLNEILKSRGAVTTIARDLFKKIVPEVRRQVDHWNQLEADVLLKEKVLIDFLERYYGALQAIPKQIHISLVGCLRNERNVKKKEDEQLCTPSNDGNESNSIEHI</sequence>
<feature type="compositionally biased region" description="Polar residues" evidence="2">
    <location>
        <begin position="385"/>
        <end position="400"/>
    </location>
</feature>
<organism evidence="3 6">
    <name type="scientific">Rotaria magnacalcarata</name>
    <dbReference type="NCBI Taxonomy" id="392030"/>
    <lineage>
        <taxon>Eukaryota</taxon>
        <taxon>Metazoa</taxon>
        <taxon>Spiralia</taxon>
        <taxon>Gnathifera</taxon>
        <taxon>Rotifera</taxon>
        <taxon>Eurotatoria</taxon>
        <taxon>Bdelloidea</taxon>
        <taxon>Philodinida</taxon>
        <taxon>Philodinidae</taxon>
        <taxon>Rotaria</taxon>
    </lineage>
</organism>
<dbReference type="EMBL" id="CAJOBI010004413">
    <property type="protein sequence ID" value="CAF4000960.1"/>
    <property type="molecule type" value="Genomic_DNA"/>
</dbReference>
<reference evidence="3" key="1">
    <citation type="submission" date="2021-02" db="EMBL/GenBank/DDBJ databases">
        <authorList>
            <person name="Nowell W R."/>
        </authorList>
    </citation>
    <scope>NUCLEOTIDE SEQUENCE</scope>
</reference>
<accession>A0A815V9R6</accession>
<protein>
    <submittedName>
        <fullName evidence="3">Uncharacterized protein</fullName>
    </submittedName>
</protein>
<dbReference type="EMBL" id="CAJNOV010013593">
    <property type="protein sequence ID" value="CAF1527263.1"/>
    <property type="molecule type" value="Genomic_DNA"/>
</dbReference>
<dbReference type="Proteomes" id="UP000663855">
    <property type="component" value="Unassembled WGS sequence"/>
</dbReference>
<feature type="non-terminal residue" evidence="3">
    <location>
        <position position="1"/>
    </location>
</feature>
<dbReference type="AlphaFoldDB" id="A0A815V9R6"/>
<evidence type="ECO:0000256" key="2">
    <source>
        <dbReference type="SAM" id="MobiDB-lite"/>
    </source>
</evidence>